<gene>
    <name evidence="1" type="ORF">HA333_04140</name>
</gene>
<dbReference type="InterPro" id="IPR037165">
    <property type="entry name" value="AldOxase/xan_DH_Mopterin-bd_sf"/>
</dbReference>
<dbReference type="GO" id="GO:0016491">
    <property type="term" value="F:oxidoreductase activity"/>
    <property type="evidence" value="ECO:0007669"/>
    <property type="project" value="InterPro"/>
</dbReference>
<dbReference type="SUPFAM" id="SSF56003">
    <property type="entry name" value="Molybdenum cofactor-binding domain"/>
    <property type="match status" value="1"/>
</dbReference>
<dbReference type="EMBL" id="DUJP01000017">
    <property type="protein sequence ID" value="HII46650.1"/>
    <property type="molecule type" value="Genomic_DNA"/>
</dbReference>
<comment type="caution">
    <text evidence="1">The sequence shown here is derived from an EMBL/GenBank/DDBJ whole genome shotgun (WGS) entry which is preliminary data.</text>
</comment>
<reference evidence="1" key="1">
    <citation type="journal article" date="2020" name="bioRxiv">
        <title>A rank-normalized archaeal taxonomy based on genome phylogeny resolves widespread incomplete and uneven classifications.</title>
        <authorList>
            <person name="Rinke C."/>
            <person name="Chuvochina M."/>
            <person name="Mussig A.J."/>
            <person name="Chaumeil P.-A."/>
            <person name="Waite D.W."/>
            <person name="Whitman W.B."/>
            <person name="Parks D.H."/>
            <person name="Hugenholtz P."/>
        </authorList>
    </citation>
    <scope>NUCLEOTIDE SEQUENCE</scope>
    <source>
        <strain evidence="1">UBA8839</strain>
    </source>
</reference>
<dbReference type="Gene3D" id="3.30.365.10">
    <property type="entry name" value="Aldehyde oxidase/xanthine dehydrogenase, molybdopterin binding domain"/>
    <property type="match status" value="1"/>
</dbReference>
<feature type="non-terminal residue" evidence="1">
    <location>
        <position position="1"/>
    </location>
</feature>
<organism evidence="1 2">
    <name type="scientific">Pyrobaculum aerophilum</name>
    <dbReference type="NCBI Taxonomy" id="13773"/>
    <lineage>
        <taxon>Archaea</taxon>
        <taxon>Thermoproteota</taxon>
        <taxon>Thermoprotei</taxon>
        <taxon>Thermoproteales</taxon>
        <taxon>Thermoproteaceae</taxon>
        <taxon>Pyrobaculum</taxon>
    </lineage>
</organism>
<evidence type="ECO:0000313" key="1">
    <source>
        <dbReference type="EMBL" id="HII46650.1"/>
    </source>
</evidence>
<accession>A0A832SR63</accession>
<evidence type="ECO:0000313" key="2">
    <source>
        <dbReference type="Proteomes" id="UP000651120"/>
    </source>
</evidence>
<dbReference type="Proteomes" id="UP000651120">
    <property type="component" value="Unassembled WGS sequence"/>
</dbReference>
<sequence>NLAFYYVPTAAEAPKYEVYFAESPHRSKHPTGTKGIGEAATIASTPAVIAAVEDAVRRIKPGVRINKTPVTPEFLWRLLR</sequence>
<name>A0A832SR63_9CREN</name>
<dbReference type="AlphaFoldDB" id="A0A832SR63"/>
<protein>
    <submittedName>
        <fullName evidence="1">Xanthine dehydrogenase family protein molybdopterin-binding subunit</fullName>
    </submittedName>
</protein>
<proteinExistence type="predicted"/>